<reference evidence="13" key="1">
    <citation type="submission" date="2022-04" db="UniProtKB">
        <authorList>
            <consortium name="RefSeq"/>
        </authorList>
    </citation>
    <scope>IDENTIFICATION</scope>
    <source>
        <tissue evidence="13">Leaves</tissue>
    </source>
</reference>
<name>A0A833TL94_JUGRE</name>
<comment type="function">
    <text evidence="10">Mediates both low-affinity uptake and efflux of sugar across the membrane.</text>
</comment>
<dbReference type="Pfam" id="PF03083">
    <property type="entry name" value="MtN3_slv"/>
    <property type="match status" value="2"/>
</dbReference>
<evidence type="ECO:0000256" key="2">
    <source>
        <dbReference type="ARBA" id="ARBA00007809"/>
    </source>
</evidence>
<dbReference type="GO" id="GO:0005886">
    <property type="term" value="C:plasma membrane"/>
    <property type="evidence" value="ECO:0007669"/>
    <property type="project" value="UniProtKB-SubCell"/>
</dbReference>
<keyword evidence="6 10" id="KW-0812">Transmembrane</keyword>
<keyword evidence="9 10" id="KW-0472">Membrane</keyword>
<dbReference type="AlphaFoldDB" id="A0A833TL94"/>
<dbReference type="PANTHER" id="PTHR10791:SF222">
    <property type="entry name" value="BIDIRECTIONAL SUGAR TRANSPORTER SWEET15"/>
    <property type="match status" value="1"/>
</dbReference>
<protein>
    <recommendedName>
        <fullName evidence="10">Bidirectional sugar transporter SWEET</fullName>
    </recommendedName>
</protein>
<evidence type="ECO:0000256" key="7">
    <source>
        <dbReference type="ARBA" id="ARBA00022737"/>
    </source>
</evidence>
<dbReference type="InterPro" id="IPR004316">
    <property type="entry name" value="SWEET_rpt"/>
</dbReference>
<feature type="transmembrane region" description="Helical" evidence="10">
    <location>
        <begin position="165"/>
        <end position="187"/>
    </location>
</feature>
<evidence type="ECO:0000256" key="11">
    <source>
        <dbReference type="SAM" id="MobiDB-lite"/>
    </source>
</evidence>
<keyword evidence="4" id="KW-1003">Cell membrane</keyword>
<keyword evidence="12" id="KW-1185">Reference proteome</keyword>
<accession>A0A2I4G519</accession>
<proteinExistence type="inferred from homology"/>
<dbReference type="PANTHER" id="PTHR10791">
    <property type="entry name" value="RAG1-ACTIVATING PROTEIN 1"/>
    <property type="match status" value="1"/>
</dbReference>
<sequence length="294" mass="32766">MTIINSQHPLAFTFGIVGNIISVMVYLAPAPTFYRILRKKSTEGFQSLPYVVALFSAMLWLYYALLKEDAVLLITINLFGCVIEIIYISMFITYAPKAPRKLILKMFASMNLGLFSLIVLTSHFLVKNSYRVQVLGWICVVVSVAVFAAPLSIVAQVIRTRSVEFMPFSLSLFLTLSAMMWFAYGLFLKDICVALPNILGFVLGLLQMLLYTIYRNTKKVIDQEKEVPEQTKDIVLIFSTLGSSEVYPVDAQPDASGGGDDANKDAKKPEQTEDHQKSKETGPGHDLKAIENAV</sequence>
<dbReference type="Gramene" id="Jr16_14450_p1">
    <property type="protein sequence ID" value="cds.Jr16_14450_p1"/>
    <property type="gene ID" value="Jr16_14450"/>
</dbReference>
<feature type="compositionally biased region" description="Basic and acidic residues" evidence="11">
    <location>
        <begin position="261"/>
        <end position="294"/>
    </location>
</feature>
<evidence type="ECO:0000256" key="6">
    <source>
        <dbReference type="ARBA" id="ARBA00022692"/>
    </source>
</evidence>
<dbReference type="InterPro" id="IPR047664">
    <property type="entry name" value="SWEET"/>
</dbReference>
<evidence type="ECO:0000313" key="12">
    <source>
        <dbReference type="Proteomes" id="UP000235220"/>
    </source>
</evidence>
<evidence type="ECO:0000256" key="5">
    <source>
        <dbReference type="ARBA" id="ARBA00022597"/>
    </source>
</evidence>
<evidence type="ECO:0000256" key="3">
    <source>
        <dbReference type="ARBA" id="ARBA00022448"/>
    </source>
</evidence>
<feature type="transmembrane region" description="Helical" evidence="10">
    <location>
        <begin position="193"/>
        <end position="214"/>
    </location>
</feature>
<evidence type="ECO:0000256" key="1">
    <source>
        <dbReference type="ARBA" id="ARBA00004651"/>
    </source>
</evidence>
<evidence type="ECO:0000256" key="10">
    <source>
        <dbReference type="RuleBase" id="RU910715"/>
    </source>
</evidence>
<dbReference type="Proteomes" id="UP000235220">
    <property type="component" value="Chromosome 16"/>
</dbReference>
<dbReference type="OrthoDB" id="409725at2759"/>
<dbReference type="GO" id="GO:0051119">
    <property type="term" value="F:sugar transmembrane transporter activity"/>
    <property type="evidence" value="ECO:0007669"/>
    <property type="project" value="InterPro"/>
</dbReference>
<feature type="transmembrane region" description="Helical" evidence="10">
    <location>
        <begin position="106"/>
        <end position="126"/>
    </location>
</feature>
<evidence type="ECO:0000256" key="9">
    <source>
        <dbReference type="ARBA" id="ARBA00023136"/>
    </source>
</evidence>
<organism evidence="13">
    <name type="scientific">Juglans regia</name>
    <name type="common">English walnut</name>
    <dbReference type="NCBI Taxonomy" id="51240"/>
    <lineage>
        <taxon>Eukaryota</taxon>
        <taxon>Viridiplantae</taxon>
        <taxon>Streptophyta</taxon>
        <taxon>Embryophyta</taxon>
        <taxon>Tracheophyta</taxon>
        <taxon>Spermatophyta</taxon>
        <taxon>Magnoliopsida</taxon>
        <taxon>eudicotyledons</taxon>
        <taxon>Gunneridae</taxon>
        <taxon>Pentapetalae</taxon>
        <taxon>rosids</taxon>
        <taxon>fabids</taxon>
        <taxon>Fagales</taxon>
        <taxon>Juglandaceae</taxon>
        <taxon>Juglans</taxon>
    </lineage>
</organism>
<gene>
    <name evidence="13" type="primary">LOC109004781</name>
</gene>
<feature type="transmembrane region" description="Helical" evidence="10">
    <location>
        <begin position="48"/>
        <end position="65"/>
    </location>
</feature>
<dbReference type="FunFam" id="1.20.1280.290:FF:000003">
    <property type="entry name" value="Bidirectional sugar transporter SWEET"/>
    <property type="match status" value="1"/>
</dbReference>
<dbReference type="GO" id="GO:0008515">
    <property type="term" value="F:sucrose transmembrane transporter activity"/>
    <property type="evidence" value="ECO:0007669"/>
    <property type="project" value="UniProtKB-ARBA"/>
</dbReference>
<evidence type="ECO:0000256" key="4">
    <source>
        <dbReference type="ARBA" id="ARBA00022475"/>
    </source>
</evidence>
<feature type="transmembrane region" description="Helical" evidence="10">
    <location>
        <begin position="12"/>
        <end position="36"/>
    </location>
</feature>
<feature type="transmembrane region" description="Helical" evidence="10">
    <location>
        <begin position="71"/>
        <end position="94"/>
    </location>
</feature>
<feature type="transmembrane region" description="Helical" evidence="10">
    <location>
        <begin position="132"/>
        <end position="153"/>
    </location>
</feature>
<evidence type="ECO:0000256" key="8">
    <source>
        <dbReference type="ARBA" id="ARBA00022989"/>
    </source>
</evidence>
<comment type="similarity">
    <text evidence="2 10">Belongs to the SWEET sugar transporter family.</text>
</comment>
<dbReference type="GeneID" id="109004781"/>
<dbReference type="RefSeq" id="XP_018838999.1">
    <property type="nucleotide sequence ID" value="XM_018983454.2"/>
</dbReference>
<keyword evidence="7" id="KW-0677">Repeat</keyword>
<keyword evidence="3 10" id="KW-0813">Transport</keyword>
<feature type="region of interest" description="Disordered" evidence="11">
    <location>
        <begin position="247"/>
        <end position="294"/>
    </location>
</feature>
<comment type="subcellular location">
    <subcellularLocation>
        <location evidence="1 10">Cell membrane</location>
        <topology evidence="1 10">Multi-pass membrane protein</topology>
    </subcellularLocation>
</comment>
<dbReference type="STRING" id="51240.A0A2I4G519"/>
<accession>A0A833TL94</accession>
<dbReference type="Gene3D" id="1.20.1280.290">
    <property type="match status" value="2"/>
</dbReference>
<keyword evidence="5 10" id="KW-0762">Sugar transport</keyword>
<dbReference type="FunFam" id="1.20.1280.290:FF:000001">
    <property type="entry name" value="Bidirectional sugar transporter SWEET"/>
    <property type="match status" value="1"/>
</dbReference>
<evidence type="ECO:0000313" key="13">
    <source>
        <dbReference type="RefSeq" id="XP_018838999.1"/>
    </source>
</evidence>
<dbReference type="KEGG" id="jre:109004781"/>
<keyword evidence="8 10" id="KW-1133">Transmembrane helix</keyword>